<dbReference type="GO" id="GO:0000160">
    <property type="term" value="P:phosphorelay signal transduction system"/>
    <property type="evidence" value="ECO:0007669"/>
    <property type="project" value="UniProtKB-KW"/>
</dbReference>
<evidence type="ECO:0000256" key="2">
    <source>
        <dbReference type="ARBA" id="ARBA00023015"/>
    </source>
</evidence>
<proteinExistence type="predicted"/>
<keyword evidence="3" id="KW-0804">Transcription</keyword>
<reference evidence="8" key="1">
    <citation type="submission" date="2025-08" db="UniProtKB">
        <authorList>
            <consortium name="RefSeq"/>
        </authorList>
    </citation>
    <scope>IDENTIFICATION</scope>
</reference>
<dbReference type="InterPro" id="IPR001789">
    <property type="entry name" value="Sig_transdc_resp-reg_receiver"/>
</dbReference>
<feature type="domain" description="Response regulatory" evidence="6">
    <location>
        <begin position="34"/>
        <end position="184"/>
    </location>
</feature>
<organism evidence="7 8">
    <name type="scientific">Sesamum indicum</name>
    <name type="common">Oriental sesame</name>
    <name type="synonym">Sesamum orientale</name>
    <dbReference type="NCBI Taxonomy" id="4182"/>
    <lineage>
        <taxon>Eukaryota</taxon>
        <taxon>Viridiplantae</taxon>
        <taxon>Streptophyta</taxon>
        <taxon>Embryophyta</taxon>
        <taxon>Tracheophyta</taxon>
        <taxon>Spermatophyta</taxon>
        <taxon>Magnoliopsida</taxon>
        <taxon>eudicotyledons</taxon>
        <taxon>Gunneridae</taxon>
        <taxon>Pentapetalae</taxon>
        <taxon>asterids</taxon>
        <taxon>lamiids</taxon>
        <taxon>Lamiales</taxon>
        <taxon>Pedaliaceae</taxon>
        <taxon>Sesamum</taxon>
    </lineage>
</organism>
<feature type="compositionally biased region" description="Low complexity" evidence="5">
    <location>
        <begin position="86"/>
        <end position="99"/>
    </location>
</feature>
<dbReference type="InParanoid" id="A0A6I9T3H4"/>
<evidence type="ECO:0000313" key="8">
    <source>
        <dbReference type="RefSeq" id="XP_011074842.1"/>
    </source>
</evidence>
<dbReference type="Proteomes" id="UP000504604">
    <property type="component" value="Linkage group LG3"/>
</dbReference>
<evidence type="ECO:0000256" key="3">
    <source>
        <dbReference type="ARBA" id="ARBA00023163"/>
    </source>
</evidence>
<name>A0A6I9T3H4_SESIN</name>
<keyword evidence="2" id="KW-0805">Transcription regulation</keyword>
<dbReference type="InterPro" id="IPR011006">
    <property type="entry name" value="CheY-like_superfamily"/>
</dbReference>
<dbReference type="Gene3D" id="3.40.50.2300">
    <property type="match status" value="1"/>
</dbReference>
<dbReference type="AlphaFoldDB" id="A0A6I9T3H4"/>
<dbReference type="SMART" id="SM00448">
    <property type="entry name" value="REC"/>
    <property type="match status" value="1"/>
</dbReference>
<dbReference type="CDD" id="cd17581">
    <property type="entry name" value="REC_typeA_ARR"/>
    <property type="match status" value="1"/>
</dbReference>
<feature type="region of interest" description="Disordered" evidence="5">
    <location>
        <begin position="211"/>
        <end position="255"/>
    </location>
</feature>
<keyword evidence="4" id="KW-0597">Phosphoprotein</keyword>
<dbReference type="GO" id="GO:0009736">
    <property type="term" value="P:cytokinin-activated signaling pathway"/>
    <property type="evidence" value="ECO:0007669"/>
    <property type="project" value="InterPro"/>
</dbReference>
<dbReference type="OrthoDB" id="60033at2759"/>
<feature type="modified residue" description="4-aspartylphosphate" evidence="4">
    <location>
        <position position="118"/>
    </location>
</feature>
<feature type="compositionally biased region" description="Polar residues" evidence="5">
    <location>
        <begin position="1"/>
        <end position="12"/>
    </location>
</feature>
<evidence type="ECO:0000313" key="7">
    <source>
        <dbReference type="Proteomes" id="UP000504604"/>
    </source>
</evidence>
<protein>
    <submittedName>
        <fullName evidence="8">Two-component response regulator ORR9</fullName>
    </submittedName>
</protein>
<feature type="region of interest" description="Disordered" evidence="5">
    <location>
        <begin position="84"/>
        <end position="103"/>
    </location>
</feature>
<accession>A0A6I9T3H4</accession>
<sequence length="255" mass="28548">MDSDSAADSTISHQQQQHEYEHDDEEEEKQQHFHVLAVDDSHIDRKLLERLLTVSSYQVTCVDSGDKALEYLGLLHIEENNESCERSASSSSTTVSCASDPSKSSQQEISKVNLIMTDYSMPGISGYDLLKRIKDSTWKDIPVVVMSSENVPSRINMCLEGGAEEFLLKPVKLSDLRKLHSHLLNTVGHPCHDDDDDDDTTAATTSICNIDNTNKEDTENDNNNCSNNNTNKRKTFSTTSDLSDRRPRVQELPVS</sequence>
<keyword evidence="7" id="KW-1185">Reference proteome</keyword>
<dbReference type="Gramene" id="SIN_1008937.t">
    <property type="protein sequence ID" value="SIN_1008937.t"/>
    <property type="gene ID" value="SIN_1008937"/>
</dbReference>
<feature type="compositionally biased region" description="Low complexity" evidence="5">
    <location>
        <begin position="221"/>
        <end position="230"/>
    </location>
</feature>
<evidence type="ECO:0000256" key="5">
    <source>
        <dbReference type="SAM" id="MobiDB-lite"/>
    </source>
</evidence>
<dbReference type="KEGG" id="sind:105159462"/>
<evidence type="ECO:0000256" key="1">
    <source>
        <dbReference type="ARBA" id="ARBA00023012"/>
    </source>
</evidence>
<dbReference type="RefSeq" id="XP_011074842.1">
    <property type="nucleotide sequence ID" value="XM_011076540.2"/>
</dbReference>
<dbReference type="PANTHER" id="PTHR43874:SF96">
    <property type="entry name" value="TWO-COMPONENT RESPONSE REGULATOR ORR10-LIKE"/>
    <property type="match status" value="1"/>
</dbReference>
<evidence type="ECO:0000256" key="4">
    <source>
        <dbReference type="PROSITE-ProRule" id="PRU00169"/>
    </source>
</evidence>
<gene>
    <name evidence="8" type="primary">LOC105159462</name>
</gene>
<dbReference type="SUPFAM" id="SSF52172">
    <property type="entry name" value="CheY-like"/>
    <property type="match status" value="1"/>
</dbReference>
<dbReference type="InterPro" id="IPR045279">
    <property type="entry name" value="ARR-like"/>
</dbReference>
<dbReference type="Pfam" id="PF00072">
    <property type="entry name" value="Response_reg"/>
    <property type="match status" value="1"/>
</dbReference>
<dbReference type="GeneID" id="105159462"/>
<dbReference type="PROSITE" id="PS50110">
    <property type="entry name" value="RESPONSE_REGULATORY"/>
    <property type="match status" value="1"/>
</dbReference>
<keyword evidence="1" id="KW-0902">Two-component regulatory system</keyword>
<feature type="region of interest" description="Disordered" evidence="5">
    <location>
        <begin position="1"/>
        <end position="28"/>
    </location>
</feature>
<evidence type="ECO:0000259" key="6">
    <source>
        <dbReference type="PROSITE" id="PS50110"/>
    </source>
</evidence>
<dbReference type="PANTHER" id="PTHR43874">
    <property type="entry name" value="TWO-COMPONENT RESPONSE REGULATOR"/>
    <property type="match status" value="1"/>
</dbReference>